<dbReference type="GO" id="GO:0005680">
    <property type="term" value="C:anaphase-promoting complex"/>
    <property type="evidence" value="ECO:0007669"/>
    <property type="project" value="InterPro"/>
</dbReference>
<feature type="region of interest" description="Disordered" evidence="6">
    <location>
        <begin position="241"/>
        <end position="272"/>
    </location>
</feature>
<keyword evidence="3" id="KW-0677">Repeat</keyword>
<dbReference type="GO" id="GO:0051301">
    <property type="term" value="P:cell division"/>
    <property type="evidence" value="ECO:0007669"/>
    <property type="project" value="UniProtKB-KW"/>
</dbReference>
<dbReference type="Proteomes" id="UP000746747">
    <property type="component" value="Unassembled WGS sequence"/>
</dbReference>
<proteinExistence type="inferred from homology"/>
<dbReference type="InterPro" id="IPR011989">
    <property type="entry name" value="ARM-like"/>
</dbReference>
<evidence type="ECO:0000256" key="1">
    <source>
        <dbReference type="ARBA" id="ARBA00010547"/>
    </source>
</evidence>
<dbReference type="Gene3D" id="1.25.10.10">
    <property type="entry name" value="Leucine-rich Repeat Variant"/>
    <property type="match status" value="1"/>
</dbReference>
<dbReference type="OrthoDB" id="26401at2759"/>
<evidence type="ECO:0000256" key="2">
    <source>
        <dbReference type="ARBA" id="ARBA00022618"/>
    </source>
</evidence>
<accession>A0A8J2M4H4</accession>
<keyword evidence="2" id="KW-0132">Cell division</keyword>
<evidence type="ECO:0000313" key="8">
    <source>
        <dbReference type="EMBL" id="CAG9535024.1"/>
    </source>
</evidence>
<dbReference type="Pfam" id="PF21282">
    <property type="entry name" value="APC1_3rd"/>
    <property type="match status" value="1"/>
</dbReference>
<evidence type="ECO:0000256" key="3">
    <source>
        <dbReference type="ARBA" id="ARBA00022737"/>
    </source>
</evidence>
<reference evidence="8" key="1">
    <citation type="submission" date="2021-09" db="EMBL/GenBank/DDBJ databases">
        <authorList>
            <consortium name="Pathogen Informatics"/>
        </authorList>
    </citation>
    <scope>NUCLEOTIDE SEQUENCE</scope>
</reference>
<dbReference type="GO" id="GO:0007091">
    <property type="term" value="P:metaphase/anaphase transition of mitotic cell cycle"/>
    <property type="evidence" value="ECO:0007669"/>
    <property type="project" value="TreeGrafter"/>
</dbReference>
<dbReference type="GO" id="GO:0060090">
    <property type="term" value="F:molecular adaptor activity"/>
    <property type="evidence" value="ECO:0007669"/>
    <property type="project" value="TreeGrafter"/>
</dbReference>
<dbReference type="GO" id="GO:0031145">
    <property type="term" value="P:anaphase-promoting complex-dependent catabolic process"/>
    <property type="evidence" value="ECO:0007669"/>
    <property type="project" value="TreeGrafter"/>
</dbReference>
<dbReference type="InterPro" id="IPR048971">
    <property type="entry name" value="Apc1_3rd"/>
</dbReference>
<name>A0A8J2M4H4_9BILA</name>
<gene>
    <name evidence="8" type="ORF">CJOHNSTONI_LOCUS5106</name>
</gene>
<evidence type="ECO:0000259" key="7">
    <source>
        <dbReference type="Pfam" id="PF21282"/>
    </source>
</evidence>
<keyword evidence="9" id="KW-1185">Reference proteome</keyword>
<feature type="domain" description="Anaphase-promoting complex subunit 1 beta-sandwich" evidence="7">
    <location>
        <begin position="1531"/>
        <end position="1610"/>
    </location>
</feature>
<protein>
    <recommendedName>
        <fullName evidence="7">Anaphase-promoting complex subunit 1 beta-sandwich domain-containing protein</fullName>
    </recommendedName>
</protein>
<dbReference type="PANTHER" id="PTHR12827:SF3">
    <property type="entry name" value="ANAPHASE-PROMOTING COMPLEX SUBUNIT 1"/>
    <property type="match status" value="1"/>
</dbReference>
<evidence type="ECO:0000313" key="9">
    <source>
        <dbReference type="Proteomes" id="UP000746747"/>
    </source>
</evidence>
<comment type="similarity">
    <text evidence="1">Belongs to the APC1 family.</text>
</comment>
<evidence type="ECO:0000256" key="4">
    <source>
        <dbReference type="ARBA" id="ARBA00022776"/>
    </source>
</evidence>
<keyword evidence="4" id="KW-0498">Mitosis</keyword>
<comment type="caution">
    <text evidence="8">The sequence shown here is derived from an EMBL/GenBank/DDBJ whole genome shotgun (WGS) entry which is preliminary data.</text>
</comment>
<sequence>MHGCGGDNEQVVDNSDMIVADSVEPIAGESEERKIRYRSLSKCGGEKLSILDDSVTIQEYPSGVVRRRLTADFTLLDAFWCEFPNTSADNGPLHGVCLIGHKNLIFASDTDWISYTITLPFIVKRVFRSALGLILQRTAPLPSLIANFPHLFSLSHPYCEILPIISKNKDTESSSHYVWDNTEVALLEALNDCQLLLTYSTTARVHSLYWIRRATKAEWKCAAAKAESVVSCNTTLTAAGRSSQLSTPQMGNQSRHRFGKNDSFADESWATPQTRSVRTRSMTAAAALIQSLPFPTTSPAQRSSANLIIKLEENLETNVIFFCSRSVTDSPILRLRGGSTHTTPRLSSFCDDSIISLIETRGSELDLLAPEICMECIWTERRQADPETSGPASTSFLTQDFIGQMYVCFYVAEQNLLKCVRGKMHDEGRMTISSFTTIPCKGAADIKGRKMMAVIDLDGAVILYSGITRIGALYGNYEFIDFKESFANSQNVEENMGTCGLSICAPVVKLHTAFSGHLILETLKHELVMCKLPSIASSPFVAECLSQVCSNLPLDKAIKLSSSWCTSNTSHLLDHYYNNRVAAEVTMLIQFLFAQCGLHIQDFPVFREISSLRSRCEEEIHKKRKRIGHSKHIGAWQKMKHLCGSRWWSFDNAENIAPKYYSVSVNDESNFYSYSLAIFSGLHAIYESAKLDRRTISLLFILASSLHAFAQIFDLKSYGDYYRKDFSVLSNQNFRISEGGRKMLQTLLMSSRFSPERIPSWHDNLLRFLDSKSHLTSITSSHFFPPIVITIAVGLKRLKSIADVQKVLGKSYEKKLRLTKADAEQFANILNENSAAIEKCEKLAQLFKFTRSSLLDLPPAVAIILCELLYEHSAKTLHFLTPAMYQEDRSHMPSTEENFLITRRRWKHDLRCINVIQMLDSRRPIFIPSTSEGLSEASQREMAERLLKSFSMRNITHAFGRSALDFRSFSPPLSRPRAIPPLNLQGRLHPTNTPIELPQSELVKPMIKWGAFYNAVAAGLCIGDSGSLHLDSEWLAMSINNLQGPEAAGLMYAFGLNGHITSMNLFMIHELLSSGDPVMSIAILLGCGVSRRATADVQMYKMMVTHLPFMMGPTLLELHIDTMIQTAALVALGLLFAQSSHMGILSQLINEIGRPACPDYEPPTDRYSYSLSAGFAIGLIALGRGEDLLSSVPFVEQYPAIASRLIVLMEGGLRSLCVFPSVTSAEGSSLGHTATASSFSQSNHVRGSENVNPHLTASPAAVALGLMYLRTENKWAAESLKTPETISAIEEIRPDLILLRTLCRHLVLWDEITASKHWVEQSVPLIVLNYKDRLFNELPKTNDDDDEDLRMLQAAIDKQTIAQTYLNVVAGACFAMAIRFASTWNSEAFNTIWHYIKMVLPPDAQQVCSKLSLAAGVTACLNVLGTLINSLGILMAGSGNLQVLRLCRFLRTRIALPEAYRDNTSHSLYVAANTVMGMLMLGRGRYALKTDDLSVAALVISFFPISPHTLNDNRTYLQPLRLLWVIAAEERLLCSIDADTEELVALEVEITFKGSKVIYPDVLSLRTPCIIPELSLLNKIQIGGQEYEKQFFDLKHESDKQRLEEILKRQHGRMVVNYLGQKEQKIVVASIKQMCNTADDPMLMPICEQNLLNAAKKDQNFRQKFNFNLPETIVDMGNIEKPNMFAFGSWIRSFQLDNGSIAAHDYGFSFVKDMFRKNPLRFARTQYDLLDAFLERSLFDQNDEWPIRSNVIPNELITSLM</sequence>
<dbReference type="EMBL" id="CAKAEH010001348">
    <property type="protein sequence ID" value="CAG9535024.1"/>
    <property type="molecule type" value="Genomic_DNA"/>
</dbReference>
<feature type="compositionally biased region" description="Polar residues" evidence="6">
    <location>
        <begin position="241"/>
        <end position="253"/>
    </location>
</feature>
<organism evidence="8 9">
    <name type="scientific">Cercopithifilaria johnstoni</name>
    <dbReference type="NCBI Taxonomy" id="2874296"/>
    <lineage>
        <taxon>Eukaryota</taxon>
        <taxon>Metazoa</taxon>
        <taxon>Ecdysozoa</taxon>
        <taxon>Nematoda</taxon>
        <taxon>Chromadorea</taxon>
        <taxon>Rhabditida</taxon>
        <taxon>Spirurina</taxon>
        <taxon>Spiruromorpha</taxon>
        <taxon>Filarioidea</taxon>
        <taxon>Onchocercidae</taxon>
        <taxon>Cercopithifilaria</taxon>
    </lineage>
</organism>
<dbReference type="InterPro" id="IPR024990">
    <property type="entry name" value="Apc1"/>
</dbReference>
<keyword evidence="5" id="KW-0131">Cell cycle</keyword>
<evidence type="ECO:0000256" key="6">
    <source>
        <dbReference type="SAM" id="MobiDB-lite"/>
    </source>
</evidence>
<dbReference type="GO" id="GO:0070979">
    <property type="term" value="P:protein K11-linked ubiquitination"/>
    <property type="evidence" value="ECO:0007669"/>
    <property type="project" value="TreeGrafter"/>
</dbReference>
<evidence type="ECO:0000256" key="5">
    <source>
        <dbReference type="ARBA" id="ARBA00023306"/>
    </source>
</evidence>
<dbReference type="PANTHER" id="PTHR12827">
    <property type="entry name" value="MEIOTIC CHECKPOINT REGULATOR TSG24 FAMILY MEMBER"/>
    <property type="match status" value="1"/>
</dbReference>